<evidence type="ECO:0000256" key="2">
    <source>
        <dbReference type="ARBA" id="ARBA00023002"/>
    </source>
</evidence>
<evidence type="ECO:0000313" key="5">
    <source>
        <dbReference type="Proteomes" id="UP001157947"/>
    </source>
</evidence>
<dbReference type="Pfam" id="PF04166">
    <property type="entry name" value="PdxA"/>
    <property type="match status" value="1"/>
</dbReference>
<dbReference type="GO" id="GO:0046872">
    <property type="term" value="F:metal ion binding"/>
    <property type="evidence" value="ECO:0007669"/>
    <property type="project" value="UniProtKB-KW"/>
</dbReference>
<dbReference type="PANTHER" id="PTHR30004:SF6">
    <property type="entry name" value="D-THREONATE 4-PHOSPHATE DEHYDROGENASE"/>
    <property type="match status" value="1"/>
</dbReference>
<dbReference type="GO" id="GO:0016491">
    <property type="term" value="F:oxidoreductase activity"/>
    <property type="evidence" value="ECO:0007669"/>
    <property type="project" value="UniProtKB-KW"/>
</dbReference>
<organism evidence="4 5">
    <name type="scientific">Venenivibrio stagnispumantis</name>
    <dbReference type="NCBI Taxonomy" id="407998"/>
    <lineage>
        <taxon>Bacteria</taxon>
        <taxon>Pseudomonadati</taxon>
        <taxon>Aquificota</taxon>
        <taxon>Aquificia</taxon>
        <taxon>Aquificales</taxon>
        <taxon>Hydrogenothermaceae</taxon>
        <taxon>Venenivibrio</taxon>
    </lineage>
</organism>
<keyword evidence="3" id="KW-0520">NAD</keyword>
<keyword evidence="1" id="KW-0479">Metal-binding</keyword>
<keyword evidence="5" id="KW-1185">Reference proteome</keyword>
<keyword evidence="2" id="KW-0560">Oxidoreductase</keyword>
<name>A0AA45WN23_9AQUI</name>
<dbReference type="InterPro" id="IPR005255">
    <property type="entry name" value="PdxA_fam"/>
</dbReference>
<protein>
    <submittedName>
        <fullName evidence="4">4-hydroxythreonine-4-phosphate dehydrogenase</fullName>
    </submittedName>
</protein>
<dbReference type="GO" id="GO:0051287">
    <property type="term" value="F:NAD binding"/>
    <property type="evidence" value="ECO:0007669"/>
    <property type="project" value="InterPro"/>
</dbReference>
<dbReference type="NCBIfam" id="TIGR00557">
    <property type="entry name" value="pdxA"/>
    <property type="match status" value="1"/>
</dbReference>
<evidence type="ECO:0000256" key="1">
    <source>
        <dbReference type="ARBA" id="ARBA00022723"/>
    </source>
</evidence>
<dbReference type="SUPFAM" id="SSF53659">
    <property type="entry name" value="Isocitrate/Isopropylmalate dehydrogenase-like"/>
    <property type="match status" value="1"/>
</dbReference>
<sequence>MVKIGISHGDLAGISSEILVKSVKKLPKAIYIIYGSSKAIQKAQTLLNEKFDLIQINKPEEAKKEGFYIIDLFDEDIQFGKPSVKSGKASVLFLQNAVRDILDKKLNALVTMPISKEWIMKAGFKYAGHTDYLADVSNIKEYAMILFCNKLKVGLITTHIPLKDVPKNISKEKIISKIRLINEELKQKFCIKNPKIAVLGLNPHASDNSNIGDEEEKIIIPAINQLKNEGINLIGPLSPDTAFINRKDFDIYIAMYHDQGLIPLKMLCFRKAVNMTFGLPFIRTSPDHGTGYDIAGKGIADESSFLYAVKIAKRLINKSC</sequence>
<reference evidence="4" key="1">
    <citation type="submission" date="2017-05" db="EMBL/GenBank/DDBJ databases">
        <authorList>
            <person name="Varghese N."/>
            <person name="Submissions S."/>
        </authorList>
    </citation>
    <scope>NUCLEOTIDE SEQUENCE</scope>
    <source>
        <strain evidence="4">DSM 18763</strain>
    </source>
</reference>
<dbReference type="Proteomes" id="UP001157947">
    <property type="component" value="Unassembled WGS sequence"/>
</dbReference>
<evidence type="ECO:0000313" key="4">
    <source>
        <dbReference type="EMBL" id="SMP16790.1"/>
    </source>
</evidence>
<proteinExistence type="predicted"/>
<gene>
    <name evidence="4" type="ORF">SAMN06264868_11536</name>
</gene>
<dbReference type="PANTHER" id="PTHR30004">
    <property type="entry name" value="4-HYDROXYTHREONINE-4-PHOSPHATE DEHYDROGENASE"/>
    <property type="match status" value="1"/>
</dbReference>
<accession>A0AA45WN23</accession>
<comment type="caution">
    <text evidence="4">The sequence shown here is derived from an EMBL/GenBank/DDBJ whole genome shotgun (WGS) entry which is preliminary data.</text>
</comment>
<dbReference type="Gene3D" id="3.40.718.10">
    <property type="entry name" value="Isopropylmalate Dehydrogenase"/>
    <property type="match status" value="1"/>
</dbReference>
<evidence type="ECO:0000256" key="3">
    <source>
        <dbReference type="ARBA" id="ARBA00023027"/>
    </source>
</evidence>
<dbReference type="RefSeq" id="WP_265134585.1">
    <property type="nucleotide sequence ID" value="NZ_FXTX01000015.1"/>
</dbReference>
<dbReference type="AlphaFoldDB" id="A0AA45WN23"/>
<dbReference type="EMBL" id="FXTX01000015">
    <property type="protein sequence ID" value="SMP16790.1"/>
    <property type="molecule type" value="Genomic_DNA"/>
</dbReference>